<organism evidence="11 12">
    <name type="scientific">Prunus dulcis</name>
    <name type="common">Almond</name>
    <name type="synonym">Amygdalus dulcis</name>
    <dbReference type="NCBI Taxonomy" id="3755"/>
    <lineage>
        <taxon>Eukaryota</taxon>
        <taxon>Viridiplantae</taxon>
        <taxon>Streptophyta</taxon>
        <taxon>Embryophyta</taxon>
        <taxon>Tracheophyta</taxon>
        <taxon>Spermatophyta</taxon>
        <taxon>Magnoliopsida</taxon>
        <taxon>eudicotyledons</taxon>
        <taxon>Gunneridae</taxon>
        <taxon>Pentapetalae</taxon>
        <taxon>rosids</taxon>
        <taxon>fabids</taxon>
        <taxon>Rosales</taxon>
        <taxon>Rosaceae</taxon>
        <taxon>Amygdaloideae</taxon>
        <taxon>Amygdaleae</taxon>
        <taxon>Prunus</taxon>
    </lineage>
</organism>
<feature type="region of interest" description="Disordered" evidence="6">
    <location>
        <begin position="889"/>
        <end position="913"/>
    </location>
</feature>
<proteinExistence type="predicted"/>
<feature type="compositionally biased region" description="Polar residues" evidence="6">
    <location>
        <begin position="897"/>
        <end position="910"/>
    </location>
</feature>
<feature type="compositionally biased region" description="Polar residues" evidence="6">
    <location>
        <begin position="993"/>
        <end position="1004"/>
    </location>
</feature>
<dbReference type="SUPFAM" id="SSF47592">
    <property type="entry name" value="SWIB/MDM2 domain"/>
    <property type="match status" value="1"/>
</dbReference>
<feature type="compositionally biased region" description="Polar residues" evidence="6">
    <location>
        <begin position="1028"/>
        <end position="1038"/>
    </location>
</feature>
<evidence type="ECO:0000259" key="10">
    <source>
        <dbReference type="PROSITE" id="PS51925"/>
    </source>
</evidence>
<keyword evidence="4" id="KW-0238">DNA-binding</keyword>
<dbReference type="Gene3D" id="3.30.1490.40">
    <property type="match status" value="1"/>
</dbReference>
<dbReference type="SUPFAM" id="SSF57903">
    <property type="entry name" value="FYVE/PHD zinc finger"/>
    <property type="match status" value="1"/>
</dbReference>
<evidence type="ECO:0000259" key="8">
    <source>
        <dbReference type="PROSITE" id="PS50829"/>
    </source>
</evidence>
<keyword evidence="1 5" id="KW-0479">Metal-binding</keyword>
<dbReference type="Gene3D" id="1.10.245.10">
    <property type="entry name" value="SWIB/MDM2 domain"/>
    <property type="match status" value="1"/>
</dbReference>
<dbReference type="InterPro" id="IPR019835">
    <property type="entry name" value="SWIB_domain"/>
</dbReference>
<dbReference type="SMART" id="SM00444">
    <property type="entry name" value="GYF"/>
    <property type="match status" value="1"/>
</dbReference>
<evidence type="ECO:0000256" key="2">
    <source>
        <dbReference type="ARBA" id="ARBA00022771"/>
    </source>
</evidence>
<dbReference type="Pfam" id="PF25980">
    <property type="entry name" value="NERD_plant"/>
    <property type="match status" value="1"/>
</dbReference>
<feature type="region of interest" description="Disordered" evidence="6">
    <location>
        <begin position="1225"/>
        <end position="1252"/>
    </location>
</feature>
<dbReference type="EMBL" id="CABIKO010000001">
    <property type="protein sequence ID" value="VVA09844.1"/>
    <property type="molecule type" value="Genomic_DNA"/>
</dbReference>
<dbReference type="Pfam" id="PF02201">
    <property type="entry name" value="SWIB"/>
    <property type="match status" value="1"/>
</dbReference>
<feature type="domain" description="C3H1-type" evidence="7">
    <location>
        <begin position="1436"/>
        <end position="1461"/>
    </location>
</feature>
<feature type="compositionally biased region" description="Polar residues" evidence="6">
    <location>
        <begin position="942"/>
        <end position="956"/>
    </location>
</feature>
<feature type="compositionally biased region" description="Polar residues" evidence="6">
    <location>
        <begin position="1"/>
        <end position="13"/>
    </location>
</feature>
<feature type="region of interest" description="Disordered" evidence="6">
    <location>
        <begin position="652"/>
        <end position="713"/>
    </location>
</feature>
<feature type="zinc finger region" description="C3H1-type" evidence="5">
    <location>
        <begin position="1436"/>
        <end position="1461"/>
    </location>
</feature>
<dbReference type="InParanoid" id="A0A5E4E250"/>
<evidence type="ECO:0000256" key="5">
    <source>
        <dbReference type="PROSITE-ProRule" id="PRU00723"/>
    </source>
</evidence>
<dbReference type="GO" id="GO:0003677">
    <property type="term" value="F:DNA binding"/>
    <property type="evidence" value="ECO:0007669"/>
    <property type="project" value="UniProtKB-KW"/>
</dbReference>
<dbReference type="InterPro" id="IPR001965">
    <property type="entry name" value="Znf_PHD"/>
</dbReference>
<dbReference type="InterPro" id="IPR013083">
    <property type="entry name" value="Znf_RING/FYVE/PHD"/>
</dbReference>
<dbReference type="InterPro" id="IPR058668">
    <property type="entry name" value="NERD_dom"/>
</dbReference>
<name>A0A5E4E250_PRUDU</name>
<dbReference type="Gene3D" id="3.30.40.10">
    <property type="entry name" value="Zinc/RING finger domain, C3HC4 (zinc finger)"/>
    <property type="match status" value="1"/>
</dbReference>
<dbReference type="PANTHER" id="PTHR46695">
    <property type="entry name" value="ZINC FINGER CCCH DOMAIN-CONTAINING PROTEIN 44-RELATED"/>
    <property type="match status" value="1"/>
</dbReference>
<dbReference type="InterPro" id="IPR036885">
    <property type="entry name" value="SWIB_MDM2_dom_sf"/>
</dbReference>
<dbReference type="InterPro" id="IPR036855">
    <property type="entry name" value="Znf_CCCH_sf"/>
</dbReference>
<dbReference type="CDD" id="cd10567">
    <property type="entry name" value="SWIB-MDM2_like"/>
    <property type="match status" value="1"/>
</dbReference>
<dbReference type="InterPro" id="IPR035445">
    <property type="entry name" value="GYF-like_dom_sf"/>
</dbReference>
<dbReference type="InterPro" id="IPR011011">
    <property type="entry name" value="Znf_FYVE_PHD"/>
</dbReference>
<dbReference type="PROSITE" id="PS01359">
    <property type="entry name" value="ZF_PHD_1"/>
    <property type="match status" value="1"/>
</dbReference>
<dbReference type="PROSITE" id="PS50829">
    <property type="entry name" value="GYF"/>
    <property type="match status" value="1"/>
</dbReference>
<dbReference type="InterPro" id="IPR003169">
    <property type="entry name" value="GYF"/>
</dbReference>
<dbReference type="GO" id="GO:0008270">
    <property type="term" value="F:zinc ion binding"/>
    <property type="evidence" value="ECO:0007669"/>
    <property type="project" value="UniProtKB-KW"/>
</dbReference>
<dbReference type="SUPFAM" id="SSF90229">
    <property type="entry name" value="CCCH zinc finger"/>
    <property type="match status" value="1"/>
</dbReference>
<reference evidence="12" key="1">
    <citation type="journal article" date="2020" name="Plant J.">
        <title>Transposons played a major role in the diversification between the closely related almond and peach genomes: results from the almond genome sequence.</title>
        <authorList>
            <person name="Alioto T."/>
            <person name="Alexiou K.G."/>
            <person name="Bardil A."/>
            <person name="Barteri F."/>
            <person name="Castanera R."/>
            <person name="Cruz F."/>
            <person name="Dhingra A."/>
            <person name="Duval H."/>
            <person name="Fernandez I Marti A."/>
            <person name="Frias L."/>
            <person name="Galan B."/>
            <person name="Garcia J.L."/>
            <person name="Howad W."/>
            <person name="Gomez-Garrido J."/>
            <person name="Gut M."/>
            <person name="Julca I."/>
            <person name="Morata J."/>
            <person name="Puigdomenech P."/>
            <person name="Ribeca P."/>
            <person name="Rubio Cabetas M.J."/>
            <person name="Vlasova A."/>
            <person name="Wirthensohn M."/>
            <person name="Garcia-Mas J."/>
            <person name="Gabaldon T."/>
            <person name="Casacuberta J.M."/>
            <person name="Arus P."/>
        </authorList>
    </citation>
    <scope>NUCLEOTIDE SEQUENCE [LARGE SCALE GENOMIC DNA]</scope>
    <source>
        <strain evidence="12">cv. Texas</strain>
    </source>
</reference>
<evidence type="ECO:0000313" key="12">
    <source>
        <dbReference type="Proteomes" id="UP000327085"/>
    </source>
</evidence>
<feature type="region of interest" description="Disordered" evidence="6">
    <location>
        <begin position="927"/>
        <end position="1128"/>
    </location>
</feature>
<keyword evidence="2 5" id="KW-0863">Zinc-finger</keyword>
<dbReference type="Proteomes" id="UP000327085">
    <property type="component" value="Chromosome 7"/>
</dbReference>
<dbReference type="InterPro" id="IPR003121">
    <property type="entry name" value="SWIB_MDM2_domain"/>
</dbReference>
<evidence type="ECO:0000313" key="11">
    <source>
        <dbReference type="EMBL" id="VVA09844.1"/>
    </source>
</evidence>
<feature type="domain" description="Plus3" evidence="9">
    <location>
        <begin position="473"/>
        <end position="606"/>
    </location>
</feature>
<dbReference type="CDD" id="cd00072">
    <property type="entry name" value="GYF"/>
    <property type="match status" value="1"/>
</dbReference>
<evidence type="ECO:0000256" key="4">
    <source>
        <dbReference type="ARBA" id="ARBA00023125"/>
    </source>
</evidence>
<dbReference type="PROSITE" id="PS50103">
    <property type="entry name" value="ZF_C3H1"/>
    <property type="match status" value="1"/>
</dbReference>
<sequence length="1461" mass="160120">MELQKAQLSSTFYRPSLEEDGGGGREEQPQAFDRSLPTAEDRMSVDQCEAIGDLDDSRLVGVPQTVAGGGMVAGRVGQMMADVAVKVAAEKSLGKRRRGRPPSGHVRATPVRKQNEEEDVCFICFDGGSLVLCDRRGCPKAYHPSCIKRDESFFRSKAKWNCGWHICSSCQKASHYWCYTCTYSLCKGCTKDADYQCVRGNKGFCGTCMRTIMLIENVQGNKEVAQVDFDDKSSWEYLFKVYWSLLKGKLSLTLDELINAKNPWKGGAVVVCKRDSSGELYNGDKTTDSISLNSFADLEATHSKRSNKKPRISNKDLTVEKSLGGRGMPFSEGTVWASKELLAFVAHMKNGDISVLSQFDVQALLLEYIKKNSLRDPRRKCQIVCDSRLINLFGRECVGHFEMLKLLESHFLIKESSRADNISSAAVVTSVSSQMEFDGIHDNQMMMGNDKRRKTRKRVDEKGPQTNPAAYAAIDVHNINLIYLSRNWMEILIEDIDKFHEKVVGSVVRIRISSGDQKQEIYRLVQVIGTSKVAEPYKIGTRTTDVKLEILNLDKKEVISIDEISNQEFTQDECKRLRQSIRCGLTKRLTVGEIQEKAMALQAVRVNDLLEAEVLRLNHLRDRASEKGHRKEYPFLECVEKLQLLNSPEERQRRLHETQEVHPDPSMDPSYESEDSAGDFNKRQDDKVKPRKSVFSRKGREPFPQPWEGDISNNIGGMAQKNRGRETFGINGCSTIKNQVNPTGLTAFDWNNQSVVESNTSTELASEISSLPLSAVMKTDLSVDNFETDKIWHYHDPTGKIQGPFAMIQLRKWSTTGHFPLDHRIWRINEKPDDSILLADAVNGQYYKELLLPHDSHLLSQGFTVAMDERNNGQDAGSNKSMNATEIDGKKVEESWNTKQDGQSLHNNGNVEPVRCTTAVDVVNSNEEQTGNHLQGQDPLKGNSSSPNKAQESGSLPSPVVPVKPYETLEGESRGAENNSDQNNGNLDPPKTAQGQIMNGQCTENRSDSEGHSGQSSGQNWRPPPVSSPSNGCDSNSDLIPLSKSCETSEQDQRELSFPDIPSPTPKPSNGDLLGQAAENKQSVSSNFPVQDSGPSWSTASSLGGGGAQLPEVGGEWGGYSPTPAKPTSLEEWESSLVSASSLKPSEMAGDCVATAVSVSGQLTHSSPSHPTSNASGWQDILTGSTEFCTLAGESVSDLLAEVEAMESLSGLATPTSIMNCGGEFTEGSKNESISSVEGFSPPDPGKGDALSSSGDLRVPMVTDEPLGECQGNAIDLQKGCGVHSSTSAEVEGDRKPSDVSVNQWEAGTEIQNTAPPKENWDIASTDNHWKARSESTETSWEAAQGNANMGWGGSEQGGANTGWGGGQGIAQGNTSIHPGTPAGAMLESQSRYGGDRFIGPRDRGFQNRDVGFGRGRFQWNRQTYGNGGGSFRPPPKGQRVCKYYESGYCKKGASCGYLHP</sequence>
<dbReference type="SMART" id="SM00151">
    <property type="entry name" value="SWIB"/>
    <property type="match status" value="1"/>
</dbReference>
<feature type="region of interest" description="Disordered" evidence="6">
    <location>
        <begin position="91"/>
        <end position="110"/>
    </location>
</feature>
<dbReference type="SUPFAM" id="SSF159042">
    <property type="entry name" value="Plus3-like"/>
    <property type="match status" value="1"/>
</dbReference>
<dbReference type="PANTHER" id="PTHR46695:SF4">
    <property type="entry name" value="ZINC FINGER CCCH DOMAIN-CONTAINING PROTEIN 44"/>
    <property type="match status" value="1"/>
</dbReference>
<feature type="domain" description="DM2" evidence="10">
    <location>
        <begin position="330"/>
        <end position="413"/>
    </location>
</feature>
<evidence type="ECO:0000259" key="7">
    <source>
        <dbReference type="PROSITE" id="PS50103"/>
    </source>
</evidence>
<gene>
    <name evidence="11" type="ORF">ALMOND_2B020385</name>
</gene>
<evidence type="ECO:0000259" key="9">
    <source>
        <dbReference type="PROSITE" id="PS51360"/>
    </source>
</evidence>
<dbReference type="Gene3D" id="3.90.70.200">
    <property type="entry name" value="Plus-3 domain"/>
    <property type="match status" value="1"/>
</dbReference>
<feature type="compositionally biased region" description="Polar residues" evidence="6">
    <location>
        <begin position="976"/>
        <end position="986"/>
    </location>
</feature>
<dbReference type="PROSITE" id="PS51360">
    <property type="entry name" value="PLUS3"/>
    <property type="match status" value="1"/>
</dbReference>
<feature type="domain" description="GYF" evidence="8">
    <location>
        <begin position="789"/>
        <end position="843"/>
    </location>
</feature>
<accession>A0A5E4E250</accession>
<dbReference type="PROSITE" id="PS51925">
    <property type="entry name" value="SWIB_MDM2"/>
    <property type="match status" value="1"/>
</dbReference>
<feature type="compositionally biased region" description="Basic and acidic residues" evidence="6">
    <location>
        <begin position="652"/>
        <end position="665"/>
    </location>
</feature>
<dbReference type="InterPro" id="IPR000571">
    <property type="entry name" value="Znf_CCCH"/>
</dbReference>
<dbReference type="SMART" id="SM00249">
    <property type="entry name" value="PHD"/>
    <property type="match status" value="1"/>
</dbReference>
<keyword evidence="3 5" id="KW-0862">Zinc</keyword>
<evidence type="ECO:0000256" key="3">
    <source>
        <dbReference type="ARBA" id="ARBA00022833"/>
    </source>
</evidence>
<dbReference type="Pfam" id="PF02213">
    <property type="entry name" value="GYF"/>
    <property type="match status" value="1"/>
</dbReference>
<dbReference type="Pfam" id="PF03126">
    <property type="entry name" value="Plus-3"/>
    <property type="match status" value="1"/>
</dbReference>
<protein>
    <submittedName>
        <fullName evidence="11">PREDICTED: zinc finger</fullName>
    </submittedName>
</protein>
<dbReference type="CDD" id="cd15568">
    <property type="entry name" value="PHD5_NSD"/>
    <property type="match status" value="1"/>
</dbReference>
<dbReference type="InterPro" id="IPR004343">
    <property type="entry name" value="Plus-3_dom"/>
</dbReference>
<evidence type="ECO:0000256" key="1">
    <source>
        <dbReference type="ARBA" id="ARBA00022723"/>
    </source>
</evidence>
<dbReference type="FunFam" id="3.30.40.10:FF:000303">
    <property type="entry name" value="Zinc finger CCCH domain-containing protein 19"/>
    <property type="match status" value="1"/>
</dbReference>
<dbReference type="FunFam" id="3.90.70.200:FF:000002">
    <property type="entry name" value="Zinc finger CCCH domain-containing protein 19"/>
    <property type="match status" value="1"/>
</dbReference>
<dbReference type="SUPFAM" id="SSF55277">
    <property type="entry name" value="GYF domain"/>
    <property type="match status" value="1"/>
</dbReference>
<dbReference type="Gramene" id="VVA09844">
    <property type="protein sequence ID" value="VVA09844"/>
    <property type="gene ID" value="Prudul26B020385"/>
</dbReference>
<feature type="compositionally biased region" description="Polar residues" evidence="6">
    <location>
        <begin position="1079"/>
        <end position="1102"/>
    </location>
</feature>
<feature type="region of interest" description="Disordered" evidence="6">
    <location>
        <begin position="1"/>
        <end position="39"/>
    </location>
</feature>
<dbReference type="InterPro" id="IPR036128">
    <property type="entry name" value="Plus3-like_sf"/>
</dbReference>
<evidence type="ECO:0000256" key="6">
    <source>
        <dbReference type="SAM" id="MobiDB-lite"/>
    </source>
</evidence>
<dbReference type="InterPro" id="IPR019786">
    <property type="entry name" value="Zinc_finger_PHD-type_CS"/>
</dbReference>
<dbReference type="SMART" id="SM00719">
    <property type="entry name" value="Plus3"/>
    <property type="match status" value="1"/>
</dbReference>
<dbReference type="OMA" id="EASEHNQ"/>